<reference evidence="2 3" key="1">
    <citation type="journal article" date="2023" name="Sci. Data">
        <title>Genome assembly of the Korean intertidal mud-creeper Batillaria attramentaria.</title>
        <authorList>
            <person name="Patra A.K."/>
            <person name="Ho P.T."/>
            <person name="Jun S."/>
            <person name="Lee S.J."/>
            <person name="Kim Y."/>
            <person name="Won Y.J."/>
        </authorList>
    </citation>
    <scope>NUCLEOTIDE SEQUENCE [LARGE SCALE GENOMIC DNA]</scope>
    <source>
        <strain evidence="2">Wonlab-2016</strain>
    </source>
</reference>
<organism evidence="2 3">
    <name type="scientific">Batillaria attramentaria</name>
    <dbReference type="NCBI Taxonomy" id="370345"/>
    <lineage>
        <taxon>Eukaryota</taxon>
        <taxon>Metazoa</taxon>
        <taxon>Spiralia</taxon>
        <taxon>Lophotrochozoa</taxon>
        <taxon>Mollusca</taxon>
        <taxon>Gastropoda</taxon>
        <taxon>Caenogastropoda</taxon>
        <taxon>Sorbeoconcha</taxon>
        <taxon>Cerithioidea</taxon>
        <taxon>Batillariidae</taxon>
        <taxon>Batillaria</taxon>
    </lineage>
</organism>
<comment type="caution">
    <text evidence="2">The sequence shown here is derived from an EMBL/GenBank/DDBJ whole genome shotgun (WGS) entry which is preliminary data.</text>
</comment>
<evidence type="ECO:0000313" key="2">
    <source>
        <dbReference type="EMBL" id="KAK7504539.1"/>
    </source>
</evidence>
<feature type="region of interest" description="Disordered" evidence="1">
    <location>
        <begin position="108"/>
        <end position="133"/>
    </location>
</feature>
<evidence type="ECO:0000256" key="1">
    <source>
        <dbReference type="SAM" id="MobiDB-lite"/>
    </source>
</evidence>
<proteinExistence type="predicted"/>
<dbReference type="EMBL" id="JACVVK020000015">
    <property type="protein sequence ID" value="KAK7504539.1"/>
    <property type="molecule type" value="Genomic_DNA"/>
</dbReference>
<accession>A0ABD0LYK6</accession>
<protein>
    <submittedName>
        <fullName evidence="2">Uncharacterized protein</fullName>
    </submittedName>
</protein>
<feature type="non-terminal residue" evidence="2">
    <location>
        <position position="1"/>
    </location>
</feature>
<gene>
    <name evidence="2" type="ORF">BaRGS_00004405</name>
</gene>
<dbReference type="AlphaFoldDB" id="A0ABD0LYK6"/>
<sequence length="151" mass="16385">QGNAEHKLQANDKLHAQTDFVTVVGVDTEELCRSQVSCYVDCQNQTGSGVMGIAAFILPLAGEDERFTIKGKVFQTLGSGAEGDQIRKQAGKDTDKRARMETAKSRANFPGHQAHEQGHVTCPQGQSPGKSAAPALAREIKNMAWQFTEDR</sequence>
<dbReference type="Proteomes" id="UP001519460">
    <property type="component" value="Unassembled WGS sequence"/>
</dbReference>
<evidence type="ECO:0000313" key="3">
    <source>
        <dbReference type="Proteomes" id="UP001519460"/>
    </source>
</evidence>
<name>A0ABD0LYK6_9CAEN</name>
<keyword evidence="3" id="KW-1185">Reference proteome</keyword>